<reference evidence="2" key="2">
    <citation type="submission" date="2025-09" db="UniProtKB">
        <authorList>
            <consortium name="Ensembl"/>
        </authorList>
    </citation>
    <scope>IDENTIFICATION</scope>
</reference>
<name>A0A673GMP8_9TELE</name>
<reference evidence="2" key="1">
    <citation type="submission" date="2025-08" db="UniProtKB">
        <authorList>
            <consortium name="Ensembl"/>
        </authorList>
    </citation>
    <scope>IDENTIFICATION</scope>
</reference>
<dbReference type="Proteomes" id="UP000472270">
    <property type="component" value="Unassembled WGS sequence"/>
</dbReference>
<dbReference type="AlphaFoldDB" id="A0A673GMP8"/>
<accession>A0A673GMP8</accession>
<dbReference type="Ensembl" id="ENSSRHT00000015108.1">
    <property type="protein sequence ID" value="ENSSRHP00000014611.1"/>
    <property type="gene ID" value="ENSSRHG00000008149.1"/>
</dbReference>
<evidence type="ECO:0000256" key="1">
    <source>
        <dbReference type="SAM" id="Phobius"/>
    </source>
</evidence>
<evidence type="ECO:0000313" key="3">
    <source>
        <dbReference type="Proteomes" id="UP000472270"/>
    </source>
</evidence>
<keyword evidence="1" id="KW-0472">Membrane</keyword>
<evidence type="ECO:0000313" key="2">
    <source>
        <dbReference type="Ensembl" id="ENSSRHP00000014611.1"/>
    </source>
</evidence>
<proteinExistence type="predicted"/>
<organism evidence="2 3">
    <name type="scientific">Sinocyclocheilus rhinocerous</name>
    <dbReference type="NCBI Taxonomy" id="307959"/>
    <lineage>
        <taxon>Eukaryota</taxon>
        <taxon>Metazoa</taxon>
        <taxon>Chordata</taxon>
        <taxon>Craniata</taxon>
        <taxon>Vertebrata</taxon>
        <taxon>Euteleostomi</taxon>
        <taxon>Actinopterygii</taxon>
        <taxon>Neopterygii</taxon>
        <taxon>Teleostei</taxon>
        <taxon>Ostariophysi</taxon>
        <taxon>Cypriniformes</taxon>
        <taxon>Cyprinidae</taxon>
        <taxon>Cyprininae</taxon>
        <taxon>Sinocyclocheilus</taxon>
    </lineage>
</organism>
<feature type="transmembrane region" description="Helical" evidence="1">
    <location>
        <begin position="57"/>
        <end position="79"/>
    </location>
</feature>
<keyword evidence="3" id="KW-1185">Reference proteome</keyword>
<protein>
    <submittedName>
        <fullName evidence="2">Uncharacterized protein</fullName>
    </submittedName>
</protein>
<keyword evidence="1" id="KW-1133">Transmembrane helix</keyword>
<sequence length="101" mass="11833">MFSARENRCHRFQANIFNKSKCQNCFKPVDSHKLSEADLFQVRIISQLVNFSSYLDFLFYFILFIYLVDIFLCLRLSLFRWAGSSWPQRTLTSAFVASGNG</sequence>
<keyword evidence="1" id="KW-0812">Transmembrane</keyword>